<sequence length="307" mass="30724">MGVSDLVLAIDIGGTKIAAGVVDRDGHVLRSALRSTPVDDAEAAWEQVRSAVEEVLAGAPAIDGVGIGCAGPVDTTAGTVSPINIAGWQNFPLRTRMVELVPGVPVRLGGDGVCMALGEHWRGAGRSSRYLLGMVVSTGVGGGLVLDGRPYGGRTGNAGHIGHVVVEPDGLPCTCGGRGCVETVAGGPRMVEWARVQGWRAPAGADAAALAEAARAGDEIARAAFERGGTAVGMMIAAVAAVCDLDLVVVGGGVAKAGPLLFDPIRRALDVHAGLSYLSALRVVPARLGAEAGLVGAAALVVPPFGG</sequence>
<keyword evidence="2" id="KW-0808">Transferase</keyword>
<dbReference type="AlphaFoldDB" id="A0A8J3C940"/>
<dbReference type="PANTHER" id="PTHR18964">
    <property type="entry name" value="ROK (REPRESSOR, ORF, KINASE) FAMILY"/>
    <property type="match status" value="1"/>
</dbReference>
<dbReference type="Gene3D" id="3.30.420.40">
    <property type="match status" value="2"/>
</dbReference>
<dbReference type="PANTHER" id="PTHR18964:SF169">
    <property type="entry name" value="N-ACETYLMANNOSAMINE KINASE"/>
    <property type="match status" value="1"/>
</dbReference>
<keyword evidence="2" id="KW-0418">Kinase</keyword>
<dbReference type="Pfam" id="PF00480">
    <property type="entry name" value="ROK"/>
    <property type="match status" value="1"/>
</dbReference>
<proteinExistence type="inferred from homology"/>
<organism evidence="2 3">
    <name type="scientific">Longimycelium tulufanense</name>
    <dbReference type="NCBI Taxonomy" id="907463"/>
    <lineage>
        <taxon>Bacteria</taxon>
        <taxon>Bacillati</taxon>
        <taxon>Actinomycetota</taxon>
        <taxon>Actinomycetes</taxon>
        <taxon>Pseudonocardiales</taxon>
        <taxon>Pseudonocardiaceae</taxon>
        <taxon>Longimycelium</taxon>
    </lineage>
</organism>
<comment type="similarity">
    <text evidence="1">Belongs to the ROK (NagC/XylR) family.</text>
</comment>
<evidence type="ECO:0000313" key="3">
    <source>
        <dbReference type="Proteomes" id="UP000637578"/>
    </source>
</evidence>
<name>A0A8J3C940_9PSEU</name>
<evidence type="ECO:0000313" key="2">
    <source>
        <dbReference type="EMBL" id="GGM57881.1"/>
    </source>
</evidence>
<dbReference type="GO" id="GO:0016301">
    <property type="term" value="F:kinase activity"/>
    <property type="evidence" value="ECO:0007669"/>
    <property type="project" value="UniProtKB-KW"/>
</dbReference>
<dbReference type="InterPro" id="IPR049874">
    <property type="entry name" value="ROK_cs"/>
</dbReference>
<evidence type="ECO:0000256" key="1">
    <source>
        <dbReference type="ARBA" id="ARBA00006479"/>
    </source>
</evidence>
<gene>
    <name evidence="2" type="ORF">GCM10012275_31370</name>
</gene>
<accession>A0A8J3C940</accession>
<comment type="caution">
    <text evidence="2">The sequence shown here is derived from an EMBL/GenBank/DDBJ whole genome shotgun (WGS) entry which is preliminary data.</text>
</comment>
<dbReference type="InterPro" id="IPR043129">
    <property type="entry name" value="ATPase_NBD"/>
</dbReference>
<dbReference type="EMBL" id="BMMK01000013">
    <property type="protein sequence ID" value="GGM57881.1"/>
    <property type="molecule type" value="Genomic_DNA"/>
</dbReference>
<dbReference type="Proteomes" id="UP000637578">
    <property type="component" value="Unassembled WGS sequence"/>
</dbReference>
<keyword evidence="3" id="KW-1185">Reference proteome</keyword>
<dbReference type="SUPFAM" id="SSF53067">
    <property type="entry name" value="Actin-like ATPase domain"/>
    <property type="match status" value="1"/>
</dbReference>
<dbReference type="PROSITE" id="PS01125">
    <property type="entry name" value="ROK"/>
    <property type="match status" value="1"/>
</dbReference>
<protein>
    <submittedName>
        <fullName evidence="2">Sugar kinase</fullName>
    </submittedName>
</protein>
<reference evidence="2" key="2">
    <citation type="submission" date="2020-09" db="EMBL/GenBank/DDBJ databases">
        <authorList>
            <person name="Sun Q."/>
            <person name="Zhou Y."/>
        </authorList>
    </citation>
    <scope>NUCLEOTIDE SEQUENCE</scope>
    <source>
        <strain evidence="2">CGMCC 4.5737</strain>
    </source>
</reference>
<reference evidence="2" key="1">
    <citation type="journal article" date="2014" name="Int. J. Syst. Evol. Microbiol.">
        <title>Complete genome sequence of Corynebacterium casei LMG S-19264T (=DSM 44701T), isolated from a smear-ripened cheese.</title>
        <authorList>
            <consortium name="US DOE Joint Genome Institute (JGI-PGF)"/>
            <person name="Walter F."/>
            <person name="Albersmeier A."/>
            <person name="Kalinowski J."/>
            <person name="Ruckert C."/>
        </authorList>
    </citation>
    <scope>NUCLEOTIDE SEQUENCE</scope>
    <source>
        <strain evidence="2">CGMCC 4.5737</strain>
    </source>
</reference>
<dbReference type="InterPro" id="IPR000600">
    <property type="entry name" value="ROK"/>
</dbReference>